<dbReference type="STRING" id="6669.E9GD46"/>
<protein>
    <recommendedName>
        <fullName evidence="14">Fatty acid desaturase domain-containing protein</fullName>
    </recommendedName>
</protein>
<evidence type="ECO:0000256" key="4">
    <source>
        <dbReference type="ARBA" id="ARBA00022692"/>
    </source>
</evidence>
<dbReference type="KEGG" id="dpx:DAPPUDRAFT_240982"/>
<evidence type="ECO:0000256" key="8">
    <source>
        <dbReference type="ARBA" id="ARBA00023004"/>
    </source>
</evidence>
<evidence type="ECO:0000256" key="5">
    <source>
        <dbReference type="ARBA" id="ARBA00022832"/>
    </source>
</evidence>
<dbReference type="InParanoid" id="E9GD46"/>
<feature type="transmembrane region" description="Helical" evidence="13">
    <location>
        <begin position="139"/>
        <end position="159"/>
    </location>
</feature>
<evidence type="ECO:0000313" key="15">
    <source>
        <dbReference type="EMBL" id="EFX82758.1"/>
    </source>
</evidence>
<evidence type="ECO:0000256" key="10">
    <source>
        <dbReference type="ARBA" id="ARBA00023136"/>
    </source>
</evidence>
<sequence length="268" mass="31357">MFWADLEWQVECINCGAIVLSSYNASLPLRILIAVAQTIAHQDDIYKWSREHRVHHKFSDTDADPYNSRRGFFFCHIGWLMCEKHPEFYRMQKTIDVSGLLRDPVVVFQRKYYYPLAVILCFVMPAVVPWYFWGESLTTAFFVASMFRYVFTLHATWFANSAGHSWGKRPYDKQINPSDSLLATFLSLGEWHNYHHVFPWDYKVTELGSSRTSFHVVVIDFFAWLGLVYDRKTVPQRIVRSRVLRTGDGSHPFCLKGLSTNHLIVFPI</sequence>
<keyword evidence="6 13" id="KW-1133">Transmembrane helix</keyword>
<keyword evidence="9" id="KW-0443">Lipid metabolism</keyword>
<dbReference type="HOGENOM" id="CLU_027359_0_0_1"/>
<comment type="domain">
    <text evidence="12">The histidine box domains are involved in binding the catalytic metal ions.</text>
</comment>
<keyword evidence="11 12" id="KW-0275">Fatty acid biosynthesis</keyword>
<dbReference type="PANTHER" id="PTHR11351">
    <property type="entry name" value="ACYL-COA DESATURASE"/>
    <property type="match status" value="1"/>
</dbReference>
<feature type="domain" description="Fatty acid desaturase" evidence="14">
    <location>
        <begin position="45"/>
        <end position="199"/>
    </location>
</feature>
<reference evidence="15 16" key="1">
    <citation type="journal article" date="2011" name="Science">
        <title>The ecoresponsive genome of Daphnia pulex.</title>
        <authorList>
            <person name="Colbourne J.K."/>
            <person name="Pfrender M.E."/>
            <person name="Gilbert D."/>
            <person name="Thomas W.K."/>
            <person name="Tucker A."/>
            <person name="Oakley T.H."/>
            <person name="Tokishita S."/>
            <person name="Aerts A."/>
            <person name="Arnold G.J."/>
            <person name="Basu M.K."/>
            <person name="Bauer D.J."/>
            <person name="Caceres C.E."/>
            <person name="Carmel L."/>
            <person name="Casola C."/>
            <person name="Choi J.H."/>
            <person name="Detter J.C."/>
            <person name="Dong Q."/>
            <person name="Dusheyko S."/>
            <person name="Eads B.D."/>
            <person name="Frohlich T."/>
            <person name="Geiler-Samerotte K.A."/>
            <person name="Gerlach D."/>
            <person name="Hatcher P."/>
            <person name="Jogdeo S."/>
            <person name="Krijgsveld J."/>
            <person name="Kriventseva E.V."/>
            <person name="Kultz D."/>
            <person name="Laforsch C."/>
            <person name="Lindquist E."/>
            <person name="Lopez J."/>
            <person name="Manak J.R."/>
            <person name="Muller J."/>
            <person name="Pangilinan J."/>
            <person name="Patwardhan R.P."/>
            <person name="Pitluck S."/>
            <person name="Pritham E.J."/>
            <person name="Rechtsteiner A."/>
            <person name="Rho M."/>
            <person name="Rogozin I.B."/>
            <person name="Sakarya O."/>
            <person name="Salamov A."/>
            <person name="Schaack S."/>
            <person name="Shapiro H."/>
            <person name="Shiga Y."/>
            <person name="Skalitzky C."/>
            <person name="Smith Z."/>
            <person name="Souvorov A."/>
            <person name="Sung W."/>
            <person name="Tang Z."/>
            <person name="Tsuchiya D."/>
            <person name="Tu H."/>
            <person name="Vos H."/>
            <person name="Wang M."/>
            <person name="Wolf Y.I."/>
            <person name="Yamagata H."/>
            <person name="Yamada T."/>
            <person name="Ye Y."/>
            <person name="Shaw J.R."/>
            <person name="Andrews J."/>
            <person name="Crease T.J."/>
            <person name="Tang H."/>
            <person name="Lucas S.M."/>
            <person name="Robertson H.M."/>
            <person name="Bork P."/>
            <person name="Koonin E.V."/>
            <person name="Zdobnov E.M."/>
            <person name="Grigoriev I.V."/>
            <person name="Lynch M."/>
            <person name="Boore J.L."/>
        </authorList>
    </citation>
    <scope>NUCLEOTIDE SEQUENCE [LARGE SCALE GENOMIC DNA]</scope>
</reference>
<dbReference type="GO" id="GO:0005506">
    <property type="term" value="F:iron ion binding"/>
    <property type="evidence" value="ECO:0000318"/>
    <property type="project" value="GO_Central"/>
</dbReference>
<comment type="subcellular location">
    <subcellularLocation>
        <location evidence="1">Membrane</location>
        <topology evidence="1">Multi-pass membrane protein</topology>
    </subcellularLocation>
</comment>
<keyword evidence="3 12" id="KW-0444">Lipid biosynthesis</keyword>
<comment type="cofactor">
    <cofactor evidence="12">
        <name>Fe(2+)</name>
        <dbReference type="ChEBI" id="CHEBI:29033"/>
    </cofactor>
</comment>
<evidence type="ECO:0000259" key="14">
    <source>
        <dbReference type="Pfam" id="PF00487"/>
    </source>
</evidence>
<dbReference type="GO" id="GO:0006636">
    <property type="term" value="P:unsaturated fatty acid biosynthetic process"/>
    <property type="evidence" value="ECO:0000318"/>
    <property type="project" value="GO_Central"/>
</dbReference>
<dbReference type="Pfam" id="PF00487">
    <property type="entry name" value="FA_desaturase"/>
    <property type="match status" value="1"/>
</dbReference>
<proteinExistence type="inferred from homology"/>
<evidence type="ECO:0000256" key="7">
    <source>
        <dbReference type="ARBA" id="ARBA00023002"/>
    </source>
</evidence>
<dbReference type="GO" id="GO:0005789">
    <property type="term" value="C:endoplasmic reticulum membrane"/>
    <property type="evidence" value="ECO:0000318"/>
    <property type="project" value="GO_Central"/>
</dbReference>
<evidence type="ECO:0000256" key="11">
    <source>
        <dbReference type="ARBA" id="ARBA00023160"/>
    </source>
</evidence>
<keyword evidence="4 12" id="KW-0812">Transmembrane</keyword>
<accession>E9GD46</accession>
<comment type="similarity">
    <text evidence="2 12">Belongs to the fatty acid desaturase type 1 family.</text>
</comment>
<dbReference type="CDD" id="cd03505">
    <property type="entry name" value="Delta9-FADS-like"/>
    <property type="match status" value="1"/>
</dbReference>
<dbReference type="GO" id="GO:0004768">
    <property type="term" value="F:stearoyl-CoA 9-desaturase activity"/>
    <property type="evidence" value="ECO:0000318"/>
    <property type="project" value="GO_Central"/>
</dbReference>
<evidence type="ECO:0000256" key="2">
    <source>
        <dbReference type="ARBA" id="ARBA00009295"/>
    </source>
</evidence>
<gene>
    <name evidence="15" type="ORF">DAPPUDRAFT_240982</name>
</gene>
<evidence type="ECO:0000256" key="13">
    <source>
        <dbReference type="SAM" id="Phobius"/>
    </source>
</evidence>
<dbReference type="PANTHER" id="PTHR11351:SF31">
    <property type="entry name" value="DESATURASE 1, ISOFORM A-RELATED"/>
    <property type="match status" value="1"/>
</dbReference>
<evidence type="ECO:0000313" key="16">
    <source>
        <dbReference type="Proteomes" id="UP000000305"/>
    </source>
</evidence>
<evidence type="ECO:0000256" key="9">
    <source>
        <dbReference type="ARBA" id="ARBA00023098"/>
    </source>
</evidence>
<evidence type="ECO:0000256" key="6">
    <source>
        <dbReference type="ARBA" id="ARBA00022989"/>
    </source>
</evidence>
<keyword evidence="5" id="KW-0276">Fatty acid metabolism</keyword>
<dbReference type="InterPro" id="IPR015876">
    <property type="entry name" value="Acyl-CoA_DS"/>
</dbReference>
<dbReference type="eggNOG" id="KOG1600">
    <property type="taxonomic scope" value="Eukaryota"/>
</dbReference>
<dbReference type="EMBL" id="GL732539">
    <property type="protein sequence ID" value="EFX82758.1"/>
    <property type="molecule type" value="Genomic_DNA"/>
</dbReference>
<keyword evidence="10 13" id="KW-0472">Membrane</keyword>
<feature type="transmembrane region" description="Helical" evidence="13">
    <location>
        <begin position="112"/>
        <end position="133"/>
    </location>
</feature>
<dbReference type="Proteomes" id="UP000000305">
    <property type="component" value="Unassembled WGS sequence"/>
</dbReference>
<evidence type="ECO:0000256" key="12">
    <source>
        <dbReference type="RuleBase" id="RU000581"/>
    </source>
</evidence>
<organism evidence="15 16">
    <name type="scientific">Daphnia pulex</name>
    <name type="common">Water flea</name>
    <dbReference type="NCBI Taxonomy" id="6669"/>
    <lineage>
        <taxon>Eukaryota</taxon>
        <taxon>Metazoa</taxon>
        <taxon>Ecdysozoa</taxon>
        <taxon>Arthropoda</taxon>
        <taxon>Crustacea</taxon>
        <taxon>Branchiopoda</taxon>
        <taxon>Diplostraca</taxon>
        <taxon>Cladocera</taxon>
        <taxon>Anomopoda</taxon>
        <taxon>Daphniidae</taxon>
        <taxon>Daphnia</taxon>
    </lineage>
</organism>
<dbReference type="PRINTS" id="PR00075">
    <property type="entry name" value="FACDDSATRASE"/>
</dbReference>
<dbReference type="OMA" id="LIWLRYG"/>
<dbReference type="AlphaFoldDB" id="E9GD46"/>
<keyword evidence="7 12" id="KW-0560">Oxidoreductase</keyword>
<name>E9GD46_DAPPU</name>
<evidence type="ECO:0000256" key="3">
    <source>
        <dbReference type="ARBA" id="ARBA00022516"/>
    </source>
</evidence>
<keyword evidence="16" id="KW-1185">Reference proteome</keyword>
<dbReference type="InterPro" id="IPR005804">
    <property type="entry name" value="FA_desaturase_dom"/>
</dbReference>
<dbReference type="OrthoDB" id="10260134at2759"/>
<keyword evidence="8" id="KW-0408">Iron</keyword>
<dbReference type="PhylomeDB" id="E9GD46"/>
<evidence type="ECO:0000256" key="1">
    <source>
        <dbReference type="ARBA" id="ARBA00004141"/>
    </source>
</evidence>